<sequence length="69" mass="7694">MSPRGHYGSNLTLVDLFLFPFFLPPLFLNTSTMIINVNIIFSTNLLCPSPPGQDSRRLVVHHPGIKLTS</sequence>
<evidence type="ECO:0000313" key="1">
    <source>
        <dbReference type="EMBL" id="KAE8132062.1"/>
    </source>
</evidence>
<name>A0A5N6SBH4_ASPPS</name>
<protein>
    <submittedName>
        <fullName evidence="1">Uncharacterized protein</fullName>
    </submittedName>
</protein>
<dbReference type="EMBL" id="ML743641">
    <property type="protein sequence ID" value="KAE8132062.1"/>
    <property type="molecule type" value="Genomic_DNA"/>
</dbReference>
<reference evidence="1 2" key="1">
    <citation type="submission" date="2019-04" db="EMBL/GenBank/DDBJ databases">
        <title>Friends and foes A comparative genomics study of 23 Aspergillus species from section Flavi.</title>
        <authorList>
            <consortium name="DOE Joint Genome Institute"/>
            <person name="Kjaerbolling I."/>
            <person name="Vesth T."/>
            <person name="Frisvad J.C."/>
            <person name="Nybo J.L."/>
            <person name="Theobald S."/>
            <person name="Kildgaard S."/>
            <person name="Isbrandt T."/>
            <person name="Kuo A."/>
            <person name="Sato A."/>
            <person name="Lyhne E.K."/>
            <person name="Kogle M.E."/>
            <person name="Wiebenga A."/>
            <person name="Kun R.S."/>
            <person name="Lubbers R.J."/>
            <person name="Makela M.R."/>
            <person name="Barry K."/>
            <person name="Chovatia M."/>
            <person name="Clum A."/>
            <person name="Daum C."/>
            <person name="Haridas S."/>
            <person name="He G."/>
            <person name="LaButti K."/>
            <person name="Lipzen A."/>
            <person name="Mondo S."/>
            <person name="Riley R."/>
            <person name="Salamov A."/>
            <person name="Simmons B.A."/>
            <person name="Magnuson J.K."/>
            <person name="Henrissat B."/>
            <person name="Mortensen U.H."/>
            <person name="Larsen T.O."/>
            <person name="Devries R.P."/>
            <person name="Grigoriev I.V."/>
            <person name="Machida M."/>
            <person name="Baker S.E."/>
            <person name="Andersen M.R."/>
        </authorList>
    </citation>
    <scope>NUCLEOTIDE SEQUENCE [LARGE SCALE GENOMIC DNA]</scope>
    <source>
        <strain evidence="1 2">CBS 117625</strain>
    </source>
</reference>
<dbReference type="GeneID" id="43640297"/>
<dbReference type="Proteomes" id="UP000325672">
    <property type="component" value="Unassembled WGS sequence"/>
</dbReference>
<organism evidence="1 2">
    <name type="scientific">Aspergillus pseudotamarii</name>
    <dbReference type="NCBI Taxonomy" id="132259"/>
    <lineage>
        <taxon>Eukaryota</taxon>
        <taxon>Fungi</taxon>
        <taxon>Dikarya</taxon>
        <taxon>Ascomycota</taxon>
        <taxon>Pezizomycotina</taxon>
        <taxon>Eurotiomycetes</taxon>
        <taxon>Eurotiomycetidae</taxon>
        <taxon>Eurotiales</taxon>
        <taxon>Aspergillaceae</taxon>
        <taxon>Aspergillus</taxon>
        <taxon>Aspergillus subgen. Circumdati</taxon>
    </lineage>
</organism>
<dbReference type="RefSeq" id="XP_031908125.1">
    <property type="nucleotide sequence ID" value="XM_032056087.1"/>
</dbReference>
<gene>
    <name evidence="1" type="ORF">BDV38DRAFT_262241</name>
</gene>
<accession>A0A5N6SBH4</accession>
<keyword evidence="2" id="KW-1185">Reference proteome</keyword>
<proteinExistence type="predicted"/>
<dbReference type="AlphaFoldDB" id="A0A5N6SBH4"/>
<evidence type="ECO:0000313" key="2">
    <source>
        <dbReference type="Proteomes" id="UP000325672"/>
    </source>
</evidence>